<dbReference type="STRING" id="747682.MALL_0638"/>
<dbReference type="eggNOG" id="COG2731">
    <property type="taxonomic scope" value="Bacteria"/>
</dbReference>
<dbReference type="AlphaFoldDB" id="D4XVE4"/>
<sequence length="152" mass="17806">MILDKIENLYRYKGLHPNLVTAIDFLKNNDVTKFKPGKHTIDGEKVFMYILDIEPYNKTNALYEVHQRYADLHIITNEFGEFIAYENYENTDFASKEFDKENDVALTRLERPRNLLDLQKNEFVIFLPGEPHAPKMVLGKGRIVKAVIKIEM</sequence>
<dbReference type="EMBL" id="ADNC01000007">
    <property type="protein sequence ID" value="EFF41615.1"/>
    <property type="molecule type" value="Genomic_DNA"/>
</dbReference>
<dbReference type="OrthoDB" id="9792756at2"/>
<accession>D4XVE4</accession>
<dbReference type="SUPFAM" id="SSF51197">
    <property type="entry name" value="Clavaminate synthase-like"/>
    <property type="match status" value="1"/>
</dbReference>
<dbReference type="GO" id="GO:0005829">
    <property type="term" value="C:cytosol"/>
    <property type="evidence" value="ECO:0007669"/>
    <property type="project" value="TreeGrafter"/>
</dbReference>
<evidence type="ECO:0000313" key="1">
    <source>
        <dbReference type="EMBL" id="EFF41615.1"/>
    </source>
</evidence>
<dbReference type="InterPro" id="IPR004375">
    <property type="entry name" value="NanQ/TabA/YiaL"/>
</dbReference>
<proteinExistence type="predicted"/>
<reference evidence="1 2" key="1">
    <citation type="submission" date="2010-03" db="EMBL/GenBank/DDBJ databases">
        <authorList>
            <person name="Glass J.I."/>
            <person name="Benders G.A."/>
            <person name="Durkin A.S."/>
            <person name="Farmerie W.G."/>
            <person name="Hlavinka K."/>
            <person name="Hostetler J."/>
            <person name="Jackson J."/>
            <person name="May M.A."/>
            <person name="Miller R.H."/>
            <person name="Paralanov V."/>
            <person name="Radune D."/>
            <person name="Szczypinski B."/>
            <person name="Brown D.R."/>
        </authorList>
    </citation>
    <scope>NUCLEOTIDE SEQUENCE [LARGE SCALE GENOMIC DNA]</scope>
    <source>
        <strain evidence="1 2">A21JP2</strain>
    </source>
</reference>
<dbReference type="InterPro" id="IPR037012">
    <property type="entry name" value="NanQ/TabA/YiaL_sf"/>
</dbReference>
<dbReference type="Pfam" id="PF04074">
    <property type="entry name" value="DUF386"/>
    <property type="match status" value="1"/>
</dbReference>
<evidence type="ECO:0000313" key="2">
    <source>
        <dbReference type="Proteomes" id="UP000004757"/>
    </source>
</evidence>
<dbReference type="Gene3D" id="2.60.120.370">
    <property type="entry name" value="YhcH/YjgK/YiaL"/>
    <property type="match status" value="1"/>
</dbReference>
<dbReference type="PANTHER" id="PTHR34986">
    <property type="entry name" value="EVOLVED BETA-GALACTOSIDASE SUBUNIT BETA"/>
    <property type="match status" value="1"/>
</dbReference>
<keyword evidence="2" id="KW-1185">Reference proteome</keyword>
<dbReference type="Proteomes" id="UP000004757">
    <property type="component" value="Unassembled WGS sequence"/>
</dbReference>
<organism evidence="1 2">
    <name type="scientific">Mycoplasmopsis alligatoris A21JP2</name>
    <dbReference type="NCBI Taxonomy" id="747682"/>
    <lineage>
        <taxon>Bacteria</taxon>
        <taxon>Bacillati</taxon>
        <taxon>Mycoplasmatota</taxon>
        <taxon>Mycoplasmoidales</taxon>
        <taxon>Metamycoplasmataceae</taxon>
        <taxon>Mycoplasmopsis</taxon>
    </lineage>
</organism>
<gene>
    <name evidence="1" type="ORF">MALL_0638</name>
</gene>
<comment type="caution">
    <text evidence="1">The sequence shown here is derived from an EMBL/GenBank/DDBJ whole genome shotgun (WGS) entry which is preliminary data.</text>
</comment>
<dbReference type="RefSeq" id="WP_005683312.1">
    <property type="nucleotide sequence ID" value="NZ_ADNC01000007.1"/>
</dbReference>
<dbReference type="PANTHER" id="PTHR34986:SF1">
    <property type="entry name" value="PROTEIN YIAL"/>
    <property type="match status" value="1"/>
</dbReference>
<dbReference type="NCBIfam" id="TIGR00022">
    <property type="entry name" value="YhcH/YjgK/YiaL family protein"/>
    <property type="match status" value="1"/>
</dbReference>
<protein>
    <submittedName>
        <fullName evidence="1">Uncharacterized protein, YhcH/YjgK/YiaL family</fullName>
    </submittedName>
</protein>
<name>D4XVE4_9BACT</name>